<gene>
    <name evidence="2" type="ORF">AB0C36_41570</name>
</gene>
<protein>
    <submittedName>
        <fullName evidence="2">Uncharacterized protein</fullName>
    </submittedName>
</protein>
<feature type="compositionally biased region" description="Basic and acidic residues" evidence="1">
    <location>
        <begin position="58"/>
        <end position="71"/>
    </location>
</feature>
<dbReference type="Proteomes" id="UP001551482">
    <property type="component" value="Unassembled WGS sequence"/>
</dbReference>
<dbReference type="InterPro" id="IPR011330">
    <property type="entry name" value="Glyco_hydro/deAcase_b/a-brl"/>
</dbReference>
<reference evidence="2 3" key="1">
    <citation type="submission" date="2024-06" db="EMBL/GenBank/DDBJ databases">
        <title>The Natural Products Discovery Center: Release of the First 8490 Sequenced Strains for Exploring Actinobacteria Biosynthetic Diversity.</title>
        <authorList>
            <person name="Kalkreuter E."/>
            <person name="Kautsar S.A."/>
            <person name="Yang D."/>
            <person name="Bader C.D."/>
            <person name="Teijaro C.N."/>
            <person name="Fluegel L."/>
            <person name="Davis C.M."/>
            <person name="Simpson J.R."/>
            <person name="Lauterbach L."/>
            <person name="Steele A.D."/>
            <person name="Gui C."/>
            <person name="Meng S."/>
            <person name="Li G."/>
            <person name="Viehrig K."/>
            <person name="Ye F."/>
            <person name="Su P."/>
            <person name="Kiefer A.F."/>
            <person name="Nichols A."/>
            <person name="Cepeda A.J."/>
            <person name="Yan W."/>
            <person name="Fan B."/>
            <person name="Jiang Y."/>
            <person name="Adhikari A."/>
            <person name="Zheng C.-J."/>
            <person name="Schuster L."/>
            <person name="Cowan T.M."/>
            <person name="Smanski M.J."/>
            <person name="Chevrette M.G."/>
            <person name="De Carvalho L.P.S."/>
            <person name="Shen B."/>
        </authorList>
    </citation>
    <scope>NUCLEOTIDE SEQUENCE [LARGE SCALE GENOMIC DNA]</scope>
    <source>
        <strain evidence="2 3">NPDC048946</strain>
    </source>
</reference>
<organism evidence="2 3">
    <name type="scientific">Streptodolium elevatio</name>
    <dbReference type="NCBI Taxonomy" id="3157996"/>
    <lineage>
        <taxon>Bacteria</taxon>
        <taxon>Bacillati</taxon>
        <taxon>Actinomycetota</taxon>
        <taxon>Actinomycetes</taxon>
        <taxon>Kitasatosporales</taxon>
        <taxon>Streptomycetaceae</taxon>
        <taxon>Streptodolium</taxon>
    </lineage>
</organism>
<sequence length="91" mass="10304">MWTDELDAMAEYGCLFNLTNHPFLTGRPSRAVALRQLIEQGLARGDVRFLRCRDVARHSKDDPDLPTRHPLDTSNRLNAFPERSPDTPAGD</sequence>
<dbReference type="RefSeq" id="WP_358364618.1">
    <property type="nucleotide sequence ID" value="NZ_JBEZFP010000221.1"/>
</dbReference>
<evidence type="ECO:0000313" key="3">
    <source>
        <dbReference type="Proteomes" id="UP001551482"/>
    </source>
</evidence>
<name>A0ABV3DW51_9ACTN</name>
<evidence type="ECO:0000313" key="2">
    <source>
        <dbReference type="EMBL" id="MEU8139973.1"/>
    </source>
</evidence>
<feature type="region of interest" description="Disordered" evidence="1">
    <location>
        <begin position="58"/>
        <end position="91"/>
    </location>
</feature>
<dbReference type="SUPFAM" id="SSF88713">
    <property type="entry name" value="Glycoside hydrolase/deacetylase"/>
    <property type="match status" value="1"/>
</dbReference>
<comment type="caution">
    <text evidence="2">The sequence shown here is derived from an EMBL/GenBank/DDBJ whole genome shotgun (WGS) entry which is preliminary data.</text>
</comment>
<keyword evidence="3" id="KW-1185">Reference proteome</keyword>
<proteinExistence type="predicted"/>
<accession>A0ABV3DW51</accession>
<evidence type="ECO:0000256" key="1">
    <source>
        <dbReference type="SAM" id="MobiDB-lite"/>
    </source>
</evidence>
<dbReference type="Gene3D" id="3.20.20.370">
    <property type="entry name" value="Glycoside hydrolase/deacetylase"/>
    <property type="match status" value="1"/>
</dbReference>
<dbReference type="EMBL" id="JBEZFP010000221">
    <property type="protein sequence ID" value="MEU8139973.1"/>
    <property type="molecule type" value="Genomic_DNA"/>
</dbReference>